<feature type="transmembrane region" description="Helical" evidence="1">
    <location>
        <begin position="311"/>
        <end position="332"/>
    </location>
</feature>
<dbReference type="Proteomes" id="UP000281738">
    <property type="component" value="Unassembled WGS sequence"/>
</dbReference>
<organism evidence="2 3">
    <name type="scientific">Nocardioides aurantiacus</name>
    <dbReference type="NCBI Taxonomy" id="86796"/>
    <lineage>
        <taxon>Bacteria</taxon>
        <taxon>Bacillati</taxon>
        <taxon>Actinomycetota</taxon>
        <taxon>Actinomycetes</taxon>
        <taxon>Propionibacteriales</taxon>
        <taxon>Nocardioidaceae</taxon>
        <taxon>Nocardioides</taxon>
    </lineage>
</organism>
<proteinExistence type="predicted"/>
<dbReference type="EMBL" id="RKHO01000001">
    <property type="protein sequence ID" value="ROR90277.1"/>
    <property type="molecule type" value="Genomic_DNA"/>
</dbReference>
<feature type="transmembrane region" description="Helical" evidence="1">
    <location>
        <begin position="65"/>
        <end position="86"/>
    </location>
</feature>
<evidence type="ECO:0000256" key="1">
    <source>
        <dbReference type="SAM" id="Phobius"/>
    </source>
</evidence>
<evidence type="ECO:0000313" key="3">
    <source>
        <dbReference type="Proteomes" id="UP000281738"/>
    </source>
</evidence>
<accession>A0A3N2CRW2</accession>
<comment type="caution">
    <text evidence="2">The sequence shown here is derived from an EMBL/GenBank/DDBJ whole genome shotgun (WGS) entry which is preliminary data.</text>
</comment>
<feature type="transmembrane region" description="Helical" evidence="1">
    <location>
        <begin position="278"/>
        <end position="299"/>
    </location>
</feature>
<feature type="transmembrane region" description="Helical" evidence="1">
    <location>
        <begin position="33"/>
        <end position="59"/>
    </location>
</feature>
<keyword evidence="1" id="KW-0812">Transmembrane</keyword>
<gene>
    <name evidence="2" type="ORF">EDD33_1113</name>
</gene>
<name>A0A3N2CRW2_9ACTN</name>
<keyword evidence="3" id="KW-1185">Reference proteome</keyword>
<evidence type="ECO:0000313" key="2">
    <source>
        <dbReference type="EMBL" id="ROR90277.1"/>
    </source>
</evidence>
<dbReference type="AlphaFoldDB" id="A0A3N2CRW2"/>
<dbReference type="RefSeq" id="WP_123389454.1">
    <property type="nucleotide sequence ID" value="NZ_RKHO01000001.1"/>
</dbReference>
<keyword evidence="1" id="KW-0472">Membrane</keyword>
<reference evidence="2 3" key="1">
    <citation type="submission" date="2018-11" db="EMBL/GenBank/DDBJ databases">
        <title>Sequencing the genomes of 1000 actinobacteria strains.</title>
        <authorList>
            <person name="Klenk H.-P."/>
        </authorList>
    </citation>
    <scope>NUCLEOTIDE SEQUENCE [LARGE SCALE GENOMIC DNA]</scope>
    <source>
        <strain evidence="2 3">DSM 12652</strain>
    </source>
</reference>
<protein>
    <submittedName>
        <fullName evidence="2">Uncharacterized protein</fullName>
    </submittedName>
</protein>
<sequence>MTGRRGVADLDYAPLTRRHGLGARLRAVAGNNVLVIGGTVAVLMTLLPGAVVVGLVATGSAGDDVAFTVCMAVISLGGLLVVLDVLGKAEGGEALDAFAEANDLVVLRSRTALHYASASFADGSHSVHRAVRTRGDLFLEIGERFPVGAPLDPGSERRPSAYLRARLAGRVPPRVSWTGLVTPEVDERLTRWSGPYGVELAGDELTVLGTEPLDARDAGRVEEGLDLLVQLAGRVEAFAGLAAGRPAAEPGPLVTASGITIPPPERPGEDQGRVRRPLVVVAWTLALVLGLPVLLAVVMSRVGDSLLGRPVLATAVVGLLVGLMGGAAFWLVRHAVTPRRRGRDAR</sequence>
<keyword evidence="1" id="KW-1133">Transmembrane helix</keyword>
<dbReference type="OrthoDB" id="3831394at2"/>